<protein>
    <recommendedName>
        <fullName evidence="1">Zinc-ribbon 15 domain-containing protein</fullName>
    </recommendedName>
</protein>
<feature type="domain" description="Zinc-ribbon 15" evidence="1">
    <location>
        <begin position="21"/>
        <end position="68"/>
    </location>
</feature>
<reference evidence="2 3" key="1">
    <citation type="submission" date="2020-08" db="EMBL/GenBank/DDBJ databases">
        <title>Sequencing the genomes of 1000 actinobacteria strains.</title>
        <authorList>
            <person name="Klenk H.-P."/>
        </authorList>
    </citation>
    <scope>NUCLEOTIDE SEQUENCE [LARGE SCALE GENOMIC DNA]</scope>
    <source>
        <strain evidence="2 3">DSM 45809</strain>
    </source>
</reference>
<dbReference type="InterPro" id="IPR031493">
    <property type="entry name" value="Zinc_ribbon_15"/>
</dbReference>
<dbReference type="AlphaFoldDB" id="A0A7W7H6R3"/>
<evidence type="ECO:0000313" key="3">
    <source>
        <dbReference type="Proteomes" id="UP000546162"/>
    </source>
</evidence>
<name>A0A7W7H6R3_9ACTN</name>
<dbReference type="Proteomes" id="UP000546162">
    <property type="component" value="Unassembled WGS sequence"/>
</dbReference>
<proteinExistence type="predicted"/>
<comment type="caution">
    <text evidence="2">The sequence shown here is derived from an EMBL/GenBank/DDBJ whole genome shotgun (WGS) entry which is preliminary data.</text>
</comment>
<organism evidence="2 3">
    <name type="scientific">Actinoplanes octamycinicus</name>
    <dbReference type="NCBI Taxonomy" id="135948"/>
    <lineage>
        <taxon>Bacteria</taxon>
        <taxon>Bacillati</taxon>
        <taxon>Actinomycetota</taxon>
        <taxon>Actinomycetes</taxon>
        <taxon>Micromonosporales</taxon>
        <taxon>Micromonosporaceae</taxon>
        <taxon>Actinoplanes</taxon>
    </lineage>
</organism>
<evidence type="ECO:0000259" key="1">
    <source>
        <dbReference type="Pfam" id="PF17032"/>
    </source>
</evidence>
<gene>
    <name evidence="2" type="ORF">BJY16_008398</name>
</gene>
<evidence type="ECO:0000313" key="2">
    <source>
        <dbReference type="EMBL" id="MBB4744939.1"/>
    </source>
</evidence>
<dbReference type="RefSeq" id="WP_185045144.1">
    <property type="nucleotide sequence ID" value="NZ_BAABFG010000005.1"/>
</dbReference>
<sequence>MFFVLFGVRTKDQLVDNRVQTCEVCGWAAPQARLARTSKFTLFFIPLFPVSPTRYFLRCGHCMALRPARAAYV</sequence>
<dbReference type="Pfam" id="PF17032">
    <property type="entry name" value="Zn_ribbon_15"/>
    <property type="match status" value="1"/>
</dbReference>
<accession>A0A7W7H6R3</accession>
<keyword evidence="3" id="KW-1185">Reference proteome</keyword>
<dbReference type="EMBL" id="JACHNB010000001">
    <property type="protein sequence ID" value="MBB4744939.1"/>
    <property type="molecule type" value="Genomic_DNA"/>
</dbReference>